<dbReference type="Pfam" id="PF13174">
    <property type="entry name" value="TPR_6"/>
    <property type="match status" value="1"/>
</dbReference>
<dbReference type="InterPro" id="IPR051685">
    <property type="entry name" value="Ycf3/AcsC/BcsC/TPR_MFPF"/>
</dbReference>
<dbReference type="InterPro" id="IPR019734">
    <property type="entry name" value="TPR_rpt"/>
</dbReference>
<dbReference type="SMART" id="SM00028">
    <property type="entry name" value="TPR"/>
    <property type="match status" value="2"/>
</dbReference>
<evidence type="ECO:0000313" key="3">
    <source>
        <dbReference type="EMBL" id="SVC45056.1"/>
    </source>
</evidence>
<feature type="non-terminal residue" evidence="3">
    <location>
        <position position="77"/>
    </location>
</feature>
<protein>
    <submittedName>
        <fullName evidence="3">Uncharacterized protein</fullName>
    </submittedName>
</protein>
<dbReference type="Pfam" id="PF00515">
    <property type="entry name" value="TPR_1"/>
    <property type="match status" value="1"/>
</dbReference>
<dbReference type="EMBL" id="UINC01091914">
    <property type="protein sequence ID" value="SVC45056.1"/>
    <property type="molecule type" value="Genomic_DNA"/>
</dbReference>
<gene>
    <name evidence="3" type="ORF">METZ01_LOCUS297910</name>
</gene>
<organism evidence="3">
    <name type="scientific">marine metagenome</name>
    <dbReference type="NCBI Taxonomy" id="408172"/>
    <lineage>
        <taxon>unclassified sequences</taxon>
        <taxon>metagenomes</taxon>
        <taxon>ecological metagenomes</taxon>
    </lineage>
</organism>
<dbReference type="PANTHER" id="PTHR44943:SF8">
    <property type="entry name" value="TPR REPEAT-CONTAINING PROTEIN MJ0263"/>
    <property type="match status" value="1"/>
</dbReference>
<dbReference type="Gene3D" id="1.25.40.10">
    <property type="entry name" value="Tetratricopeptide repeat domain"/>
    <property type="match status" value="1"/>
</dbReference>
<accession>A0A382M875</accession>
<dbReference type="PROSITE" id="PS50293">
    <property type="entry name" value="TPR_REGION"/>
    <property type="match status" value="1"/>
</dbReference>
<sequence length="77" mass="8904">MIFFANKEKVEDLLYQAMSFMEKGQAKAAIPFFKKIIKQEPKNIDALCNQGIALNQLKKYQDAITCFDKVLNINPEY</sequence>
<reference evidence="3" key="1">
    <citation type="submission" date="2018-05" db="EMBL/GenBank/DDBJ databases">
        <authorList>
            <person name="Lanie J.A."/>
            <person name="Ng W.-L."/>
            <person name="Kazmierczak K.M."/>
            <person name="Andrzejewski T.M."/>
            <person name="Davidsen T.M."/>
            <person name="Wayne K.J."/>
            <person name="Tettelin H."/>
            <person name="Glass J.I."/>
            <person name="Rusch D."/>
            <person name="Podicherti R."/>
            <person name="Tsui H.-C.T."/>
            <person name="Winkler M.E."/>
        </authorList>
    </citation>
    <scope>NUCLEOTIDE SEQUENCE</scope>
</reference>
<evidence type="ECO:0000256" key="2">
    <source>
        <dbReference type="ARBA" id="ARBA00022803"/>
    </source>
</evidence>
<dbReference type="PROSITE" id="PS50005">
    <property type="entry name" value="TPR"/>
    <property type="match status" value="1"/>
</dbReference>
<keyword evidence="2" id="KW-0802">TPR repeat</keyword>
<evidence type="ECO:0000256" key="1">
    <source>
        <dbReference type="ARBA" id="ARBA00022737"/>
    </source>
</evidence>
<dbReference type="PANTHER" id="PTHR44943">
    <property type="entry name" value="CELLULOSE SYNTHASE OPERON PROTEIN C"/>
    <property type="match status" value="1"/>
</dbReference>
<dbReference type="AlphaFoldDB" id="A0A382M875"/>
<keyword evidence="1" id="KW-0677">Repeat</keyword>
<dbReference type="SUPFAM" id="SSF48452">
    <property type="entry name" value="TPR-like"/>
    <property type="match status" value="1"/>
</dbReference>
<proteinExistence type="predicted"/>
<dbReference type="InterPro" id="IPR011990">
    <property type="entry name" value="TPR-like_helical_dom_sf"/>
</dbReference>
<name>A0A382M875_9ZZZZ</name>